<evidence type="ECO:0000256" key="5">
    <source>
        <dbReference type="ARBA" id="ARBA00013198"/>
    </source>
</evidence>
<dbReference type="GO" id="GO:0017057">
    <property type="term" value="F:6-phosphogluconolactonase activity"/>
    <property type="evidence" value="ECO:0007669"/>
    <property type="project" value="UniProtKB-EC"/>
</dbReference>
<comment type="function">
    <text evidence="2 7">Hydrolysis of 6-phosphogluconolactone to 6-phosphogluconate.</text>
</comment>
<dbReference type="PANTHER" id="PTHR11054:SF0">
    <property type="entry name" value="6-PHOSPHOGLUCONOLACTONASE"/>
    <property type="match status" value="1"/>
</dbReference>
<keyword evidence="10" id="KW-1185">Reference proteome</keyword>
<evidence type="ECO:0000259" key="8">
    <source>
        <dbReference type="Pfam" id="PF01182"/>
    </source>
</evidence>
<proteinExistence type="inferred from homology"/>
<dbReference type="EC" id="3.1.1.31" evidence="5 7"/>
<evidence type="ECO:0000256" key="6">
    <source>
        <dbReference type="ARBA" id="ARBA00020337"/>
    </source>
</evidence>
<reference evidence="9" key="1">
    <citation type="submission" date="2019-02" db="EMBL/GenBank/DDBJ databases">
        <authorList>
            <person name="Li S.-H."/>
        </authorList>
    </citation>
    <scope>NUCLEOTIDE SEQUENCE</scope>
    <source>
        <strain evidence="9">IMCC8485</strain>
    </source>
</reference>
<comment type="pathway">
    <text evidence="3 7">Carbohydrate degradation; pentose phosphate pathway; D-ribulose 5-phosphate from D-glucose 6-phosphate (oxidative stage): step 2/3.</text>
</comment>
<dbReference type="PANTHER" id="PTHR11054">
    <property type="entry name" value="6-PHOSPHOGLUCONOLACTONASE"/>
    <property type="match status" value="1"/>
</dbReference>
<dbReference type="SUPFAM" id="SSF100950">
    <property type="entry name" value="NagB/RpiA/CoA transferase-like"/>
    <property type="match status" value="1"/>
</dbReference>
<name>A0ABT3SVF1_9GAMM</name>
<evidence type="ECO:0000313" key="9">
    <source>
        <dbReference type="EMBL" id="MCX2973971.1"/>
    </source>
</evidence>
<evidence type="ECO:0000256" key="7">
    <source>
        <dbReference type="RuleBase" id="RU365095"/>
    </source>
</evidence>
<comment type="catalytic activity">
    <reaction evidence="1 7">
        <text>6-phospho-D-glucono-1,5-lactone + H2O = 6-phospho-D-gluconate + H(+)</text>
        <dbReference type="Rhea" id="RHEA:12556"/>
        <dbReference type="ChEBI" id="CHEBI:15377"/>
        <dbReference type="ChEBI" id="CHEBI:15378"/>
        <dbReference type="ChEBI" id="CHEBI:57955"/>
        <dbReference type="ChEBI" id="CHEBI:58759"/>
        <dbReference type="EC" id="3.1.1.31"/>
    </reaction>
</comment>
<evidence type="ECO:0000313" key="10">
    <source>
        <dbReference type="Proteomes" id="UP001143307"/>
    </source>
</evidence>
<keyword evidence="7 9" id="KW-0378">Hydrolase</keyword>
<accession>A0ABT3SVF1</accession>
<evidence type="ECO:0000256" key="2">
    <source>
        <dbReference type="ARBA" id="ARBA00002681"/>
    </source>
</evidence>
<dbReference type="Gene3D" id="3.40.50.1360">
    <property type="match status" value="1"/>
</dbReference>
<comment type="caution">
    <text evidence="9">The sequence shown here is derived from an EMBL/GenBank/DDBJ whole genome shotgun (WGS) entry which is preliminary data.</text>
</comment>
<sequence length="258" mass="27848">MKTALLSSPTMQALWAPMLPRRCWLWRAIAGMSEAHNFDSRAELDQALAAHVASRLNRDIEIRGAASLAVSGGSTPKGFFAALSLADLSWHKVWITLVDERWVEADSPDSNERLVRENLLQNKAAAANFIGLKASPDDAGTGLAEVTRRMDTLPLPLSCTVLGMGGDGHTASWFPEAGNLAELIDPQGSALLGTCEPVTAPYQRITFTLPALLQSGEVILHITGTQKRVVLAEAAEKQYPIATITNQDVNPASIWWAP</sequence>
<organism evidence="9 10">
    <name type="scientific">Candidatus Seongchinamella marina</name>
    <dbReference type="NCBI Taxonomy" id="2518990"/>
    <lineage>
        <taxon>Bacteria</taxon>
        <taxon>Pseudomonadati</taxon>
        <taxon>Pseudomonadota</taxon>
        <taxon>Gammaproteobacteria</taxon>
        <taxon>Cellvibrionales</taxon>
        <taxon>Halieaceae</taxon>
        <taxon>Seongchinamella</taxon>
    </lineage>
</organism>
<feature type="domain" description="Glucosamine/galactosamine-6-phosphate isomerase" evidence="8">
    <location>
        <begin position="40"/>
        <end position="247"/>
    </location>
</feature>
<dbReference type="Proteomes" id="UP001143307">
    <property type="component" value="Unassembled WGS sequence"/>
</dbReference>
<protein>
    <recommendedName>
        <fullName evidence="6 7">6-phosphogluconolactonase</fullName>
        <shortName evidence="7">6PGL</shortName>
        <ecNumber evidence="5 7">3.1.1.31</ecNumber>
    </recommendedName>
</protein>
<dbReference type="InterPro" id="IPR006148">
    <property type="entry name" value="Glc/Gal-6P_isomerase"/>
</dbReference>
<dbReference type="InterPro" id="IPR039104">
    <property type="entry name" value="6PGL"/>
</dbReference>
<dbReference type="CDD" id="cd01400">
    <property type="entry name" value="6PGL"/>
    <property type="match status" value="1"/>
</dbReference>
<gene>
    <name evidence="7 9" type="primary">pgl</name>
    <name evidence="9" type="ORF">EYC87_10305</name>
</gene>
<evidence type="ECO:0000256" key="1">
    <source>
        <dbReference type="ARBA" id="ARBA00000832"/>
    </source>
</evidence>
<dbReference type="Pfam" id="PF01182">
    <property type="entry name" value="Glucosamine_iso"/>
    <property type="match status" value="1"/>
</dbReference>
<evidence type="ECO:0000256" key="4">
    <source>
        <dbReference type="ARBA" id="ARBA00010662"/>
    </source>
</evidence>
<dbReference type="NCBIfam" id="TIGR01198">
    <property type="entry name" value="pgl"/>
    <property type="match status" value="1"/>
</dbReference>
<comment type="similarity">
    <text evidence="4 7">Belongs to the glucosamine/galactosamine-6-phosphate isomerase family. 6-phosphogluconolactonase subfamily.</text>
</comment>
<dbReference type="InterPro" id="IPR005900">
    <property type="entry name" value="6-phosphogluconolactonase_DevB"/>
</dbReference>
<dbReference type="InterPro" id="IPR037171">
    <property type="entry name" value="NagB/RpiA_transferase-like"/>
</dbReference>
<dbReference type="EMBL" id="SHNP01000003">
    <property type="protein sequence ID" value="MCX2973971.1"/>
    <property type="molecule type" value="Genomic_DNA"/>
</dbReference>
<evidence type="ECO:0000256" key="3">
    <source>
        <dbReference type="ARBA" id="ARBA00004961"/>
    </source>
</evidence>